<evidence type="ECO:0000313" key="2">
    <source>
        <dbReference type="Proteomes" id="UP000663827"/>
    </source>
</evidence>
<dbReference type="EMBL" id="CAJNJQ010000420">
    <property type="protein sequence ID" value="CAE7077190.1"/>
    <property type="molecule type" value="Genomic_DNA"/>
</dbReference>
<dbReference type="AlphaFoldDB" id="A0A8H3HSE7"/>
<evidence type="ECO:0000313" key="1">
    <source>
        <dbReference type="EMBL" id="CAE7077190.1"/>
    </source>
</evidence>
<protein>
    <submittedName>
        <fullName evidence="1">Uncharacterized protein</fullName>
    </submittedName>
</protein>
<sequence length="137" mass="15151">MMHPNTKNSHNFNFPGDRLSRLWALLEVTRCVRTRWRMCILAVKKAGRANNITIAKEWPILPFNEDSGTFSVKDDSGTVAVGGAGRIGGTTTESPDVTYTTPISIVLNVTKSHGFLGNVYIKSAQSGYRFGFRWLAS</sequence>
<name>A0A8H3HSE7_9AGAM</name>
<organism evidence="1 2">
    <name type="scientific">Rhizoctonia solani</name>
    <dbReference type="NCBI Taxonomy" id="456999"/>
    <lineage>
        <taxon>Eukaryota</taxon>
        <taxon>Fungi</taxon>
        <taxon>Dikarya</taxon>
        <taxon>Basidiomycota</taxon>
        <taxon>Agaricomycotina</taxon>
        <taxon>Agaricomycetes</taxon>
        <taxon>Cantharellales</taxon>
        <taxon>Ceratobasidiaceae</taxon>
        <taxon>Rhizoctonia</taxon>
    </lineage>
</organism>
<reference evidence="1" key="1">
    <citation type="submission" date="2021-01" db="EMBL/GenBank/DDBJ databases">
        <authorList>
            <person name="Kaushik A."/>
        </authorList>
    </citation>
    <scope>NUCLEOTIDE SEQUENCE</scope>
    <source>
        <strain evidence="1">AG5</strain>
    </source>
</reference>
<dbReference type="Proteomes" id="UP000663827">
    <property type="component" value="Unassembled WGS sequence"/>
</dbReference>
<gene>
    <name evidence="1" type="ORF">RDB_LOCUS20720</name>
</gene>
<comment type="caution">
    <text evidence="1">The sequence shown here is derived from an EMBL/GenBank/DDBJ whole genome shotgun (WGS) entry which is preliminary data.</text>
</comment>
<accession>A0A8H3HSE7</accession>
<proteinExistence type="predicted"/>